<evidence type="ECO:0000313" key="2">
    <source>
        <dbReference type="Proteomes" id="UP000484255"/>
    </source>
</evidence>
<reference evidence="1 2" key="1">
    <citation type="submission" date="2020-02" db="EMBL/GenBank/DDBJ databases">
        <title>Ideonella bacterium strain TBM-1.</title>
        <authorList>
            <person name="Chen W.-M."/>
        </authorList>
    </citation>
    <scope>NUCLEOTIDE SEQUENCE [LARGE SCALE GENOMIC DNA]</scope>
    <source>
        <strain evidence="1 2">TBM-1</strain>
    </source>
</reference>
<dbReference type="RefSeq" id="WP_163459526.1">
    <property type="nucleotide sequence ID" value="NZ_JAAGOH010000037.1"/>
</dbReference>
<gene>
    <name evidence="1" type="ORF">G3A44_20050</name>
</gene>
<name>A0A7C9PJK3_9BURK</name>
<evidence type="ECO:0000313" key="1">
    <source>
        <dbReference type="EMBL" id="NDY93488.1"/>
    </source>
</evidence>
<dbReference type="Proteomes" id="UP000484255">
    <property type="component" value="Unassembled WGS sequence"/>
</dbReference>
<protein>
    <submittedName>
        <fullName evidence="1">Uncharacterized protein</fullName>
    </submittedName>
</protein>
<dbReference type="EMBL" id="JAAGOH010000037">
    <property type="protein sequence ID" value="NDY93488.1"/>
    <property type="molecule type" value="Genomic_DNA"/>
</dbReference>
<sequence>MAVVRMMVRVVVSVGLVLGMGLALAWAWDRSDGAAPPAVPPAQAPR</sequence>
<proteinExistence type="predicted"/>
<organism evidence="1 2">
    <name type="scientific">Ideonella livida</name>
    <dbReference type="NCBI Taxonomy" id="2707176"/>
    <lineage>
        <taxon>Bacteria</taxon>
        <taxon>Pseudomonadati</taxon>
        <taxon>Pseudomonadota</taxon>
        <taxon>Betaproteobacteria</taxon>
        <taxon>Burkholderiales</taxon>
        <taxon>Sphaerotilaceae</taxon>
        <taxon>Ideonella</taxon>
    </lineage>
</organism>
<dbReference type="AlphaFoldDB" id="A0A7C9PJK3"/>
<accession>A0A7C9PJK3</accession>
<comment type="caution">
    <text evidence="1">The sequence shown here is derived from an EMBL/GenBank/DDBJ whole genome shotgun (WGS) entry which is preliminary data.</text>
</comment>
<keyword evidence="2" id="KW-1185">Reference proteome</keyword>